<dbReference type="Proteomes" id="UP001363035">
    <property type="component" value="Unassembled WGS sequence"/>
</dbReference>
<protein>
    <submittedName>
        <fullName evidence="11">Alkaline phosphatase</fullName>
    </submittedName>
</protein>
<dbReference type="PRINTS" id="PR00113">
    <property type="entry name" value="ALKPHPHTASE"/>
</dbReference>
<keyword evidence="10" id="KW-0732">Signal</keyword>
<dbReference type="Pfam" id="PF00245">
    <property type="entry name" value="Alk_phosphatase"/>
    <property type="match status" value="1"/>
</dbReference>
<sequence length="471" mass="50855">MNKRLFNLFLALILFTGIANAQKQPKYIFFLIGDGMGLSQVNVAEAFLAAQQNKNGTLPLVFSKFPHVAFATSHSLSHGVTDSGAGGTALAVGHKTKNGVIGMDSAGVKPYKSIAYLAKEKGMKVGITSSVSIDHATPASFYANQPDRDMYHEIGLDIIKSKFDFFGGSGFLKPTTNAKKEEVPSLLPQLEKAGYKLVNGIAEYNQAKASSDKIILMNNKGANNVSLKYAIDQKPGDLKLAEITSAAIESLSKGKNGFFLMVEGGKIDWACHANDGAATIQEVLDFNSAVAKAYEFYQKHPEETLIVVTADHETGGLALGNGSSTLRLKTIANQKISQEVMSTLINDFRTKNASASWDQVKAFLTEHTGLWKDVKVAEKDEKEIFAAYEKSFVNHQNETQKSLYASNDKIASLAVNALNKASSLSWASGSHSAAYIPVFAIGVGAEQFKNKMDNIDIPKTVAKIAGWNLPE</sequence>
<evidence type="ECO:0000256" key="10">
    <source>
        <dbReference type="SAM" id="SignalP"/>
    </source>
</evidence>
<dbReference type="PROSITE" id="PS00123">
    <property type="entry name" value="ALKALINE_PHOSPHATASE"/>
    <property type="match status" value="1"/>
</dbReference>
<evidence type="ECO:0000256" key="3">
    <source>
        <dbReference type="ARBA" id="ARBA00005984"/>
    </source>
</evidence>
<comment type="caution">
    <text evidence="11">The sequence shown here is derived from an EMBL/GenBank/DDBJ whole genome shotgun (WGS) entry which is preliminary data.</text>
</comment>
<dbReference type="RefSeq" id="WP_134776877.1">
    <property type="nucleotide sequence ID" value="NZ_JAYLLN010000030.1"/>
</dbReference>
<dbReference type="SMART" id="SM00098">
    <property type="entry name" value="alkPPc"/>
    <property type="match status" value="1"/>
</dbReference>
<name>A0ABU8I7W9_9SPHI</name>
<feature type="signal peptide" evidence="10">
    <location>
        <begin position="1"/>
        <end position="21"/>
    </location>
</feature>
<comment type="cofactor">
    <cofactor evidence="2">
        <name>Zn(2+)</name>
        <dbReference type="ChEBI" id="CHEBI:29105"/>
    </cofactor>
</comment>
<keyword evidence="12" id="KW-1185">Reference proteome</keyword>
<feature type="chain" id="PRO_5046945778" evidence="10">
    <location>
        <begin position="22"/>
        <end position="471"/>
    </location>
</feature>
<dbReference type="InterPro" id="IPR001952">
    <property type="entry name" value="Alkaline_phosphatase"/>
</dbReference>
<evidence type="ECO:0000256" key="7">
    <source>
        <dbReference type="ARBA" id="ARBA00022833"/>
    </source>
</evidence>
<organism evidence="11 12">
    <name type="scientific">Sphingobacterium tenebrionis</name>
    <dbReference type="NCBI Taxonomy" id="3111775"/>
    <lineage>
        <taxon>Bacteria</taxon>
        <taxon>Pseudomonadati</taxon>
        <taxon>Bacteroidota</taxon>
        <taxon>Sphingobacteriia</taxon>
        <taxon>Sphingobacteriales</taxon>
        <taxon>Sphingobacteriaceae</taxon>
        <taxon>Sphingobacterium</taxon>
    </lineage>
</organism>
<keyword evidence="6" id="KW-0378">Hydrolase</keyword>
<keyword evidence="4" id="KW-0597">Phosphoprotein</keyword>
<evidence type="ECO:0000256" key="4">
    <source>
        <dbReference type="ARBA" id="ARBA00022553"/>
    </source>
</evidence>
<dbReference type="Gene3D" id="1.10.60.40">
    <property type="match status" value="1"/>
</dbReference>
<dbReference type="CDD" id="cd16012">
    <property type="entry name" value="ALP"/>
    <property type="match status" value="1"/>
</dbReference>
<evidence type="ECO:0000256" key="9">
    <source>
        <dbReference type="RuleBase" id="RU003946"/>
    </source>
</evidence>
<evidence type="ECO:0000256" key="8">
    <source>
        <dbReference type="ARBA" id="ARBA00022842"/>
    </source>
</evidence>
<evidence type="ECO:0000256" key="6">
    <source>
        <dbReference type="ARBA" id="ARBA00022801"/>
    </source>
</evidence>
<evidence type="ECO:0000256" key="2">
    <source>
        <dbReference type="ARBA" id="ARBA00001947"/>
    </source>
</evidence>
<keyword evidence="7" id="KW-0862">Zinc</keyword>
<dbReference type="SUPFAM" id="SSF53649">
    <property type="entry name" value="Alkaline phosphatase-like"/>
    <property type="match status" value="1"/>
</dbReference>
<evidence type="ECO:0000313" key="11">
    <source>
        <dbReference type="EMBL" id="MEI5985608.1"/>
    </source>
</evidence>
<keyword evidence="5" id="KW-0479">Metal-binding</keyword>
<evidence type="ECO:0000313" key="12">
    <source>
        <dbReference type="Proteomes" id="UP001363035"/>
    </source>
</evidence>
<dbReference type="PANTHER" id="PTHR11596:SF5">
    <property type="entry name" value="ALKALINE PHOSPHATASE"/>
    <property type="match status" value="1"/>
</dbReference>
<keyword evidence="8" id="KW-0460">Magnesium</keyword>
<dbReference type="PANTHER" id="PTHR11596">
    <property type="entry name" value="ALKALINE PHOSPHATASE"/>
    <property type="match status" value="1"/>
</dbReference>
<dbReference type="Gene3D" id="3.40.720.10">
    <property type="entry name" value="Alkaline Phosphatase, subunit A"/>
    <property type="match status" value="1"/>
</dbReference>
<dbReference type="InterPro" id="IPR017850">
    <property type="entry name" value="Alkaline_phosphatase_core_sf"/>
</dbReference>
<gene>
    <name evidence="11" type="ORF">VJ786_11930</name>
</gene>
<dbReference type="EMBL" id="JAYLLN010000030">
    <property type="protein sequence ID" value="MEI5985608.1"/>
    <property type="molecule type" value="Genomic_DNA"/>
</dbReference>
<evidence type="ECO:0000256" key="5">
    <source>
        <dbReference type="ARBA" id="ARBA00022723"/>
    </source>
</evidence>
<reference evidence="11 12" key="1">
    <citation type="submission" date="2024-01" db="EMBL/GenBank/DDBJ databases">
        <title>Sphingobacterium tenebrionis sp. nov., a novel endophyte isolated from tenebrio molitor intestines.</title>
        <authorList>
            <person name="Zhang C."/>
        </authorList>
    </citation>
    <scope>NUCLEOTIDE SEQUENCE [LARGE SCALE GENOMIC DNA]</scope>
    <source>
        <strain evidence="11 12">PU5-4</strain>
    </source>
</reference>
<evidence type="ECO:0000256" key="1">
    <source>
        <dbReference type="ARBA" id="ARBA00001946"/>
    </source>
</evidence>
<comment type="cofactor">
    <cofactor evidence="1">
        <name>Mg(2+)</name>
        <dbReference type="ChEBI" id="CHEBI:18420"/>
    </cofactor>
</comment>
<proteinExistence type="inferred from homology"/>
<accession>A0ABU8I7W9</accession>
<comment type="similarity">
    <text evidence="3 9">Belongs to the alkaline phosphatase family.</text>
</comment>
<dbReference type="InterPro" id="IPR018299">
    <property type="entry name" value="Alkaline_phosphatase_AS"/>
</dbReference>